<keyword evidence="1" id="KW-1133">Transmembrane helix</keyword>
<evidence type="ECO:0000256" key="1">
    <source>
        <dbReference type="SAM" id="Phobius"/>
    </source>
</evidence>
<evidence type="ECO:0000313" key="2">
    <source>
        <dbReference type="EMBL" id="JAP96353.1"/>
    </source>
</evidence>
<sequence>HFKHGVQWSDIGLDQNTVPVPIFETDIDIQTLAIISLAVTLLAISIFVAKDVKKQKILSFILSALMAGGIAISGTIFLIATVLLADMVM</sequence>
<gene>
    <name evidence="2" type="ORF">TPC1_10338</name>
</gene>
<dbReference type="EMBL" id="GDID01000253">
    <property type="protein sequence ID" value="JAP96353.1"/>
    <property type="molecule type" value="Transcribed_RNA"/>
</dbReference>
<protein>
    <submittedName>
        <fullName evidence="2">Transmembrane domain-containing protein</fullName>
    </submittedName>
</protein>
<feature type="transmembrane region" description="Helical" evidence="1">
    <location>
        <begin position="29"/>
        <end position="48"/>
    </location>
</feature>
<dbReference type="AlphaFoldDB" id="A0A146KI82"/>
<proteinExistence type="predicted"/>
<keyword evidence="1 2" id="KW-0812">Transmembrane</keyword>
<keyword evidence="1" id="KW-0472">Membrane</keyword>
<feature type="transmembrane region" description="Helical" evidence="1">
    <location>
        <begin position="60"/>
        <end position="85"/>
    </location>
</feature>
<name>A0A146KI82_9EUKA</name>
<organism evidence="2">
    <name type="scientific">Trepomonas sp. PC1</name>
    <dbReference type="NCBI Taxonomy" id="1076344"/>
    <lineage>
        <taxon>Eukaryota</taxon>
        <taxon>Metamonada</taxon>
        <taxon>Diplomonadida</taxon>
        <taxon>Hexamitidae</taxon>
        <taxon>Hexamitinae</taxon>
        <taxon>Trepomonas</taxon>
    </lineage>
</organism>
<feature type="non-terminal residue" evidence="2">
    <location>
        <position position="1"/>
    </location>
</feature>
<reference evidence="2" key="1">
    <citation type="submission" date="2015-07" db="EMBL/GenBank/DDBJ databases">
        <title>Adaptation to a free-living lifestyle via gene acquisitions in the diplomonad Trepomonas sp. PC1.</title>
        <authorList>
            <person name="Xu F."/>
            <person name="Jerlstrom-Hultqvist J."/>
            <person name="Kolisko M."/>
            <person name="Simpson A.G.B."/>
            <person name="Roger A.J."/>
            <person name="Svard S.G."/>
            <person name="Andersson J.O."/>
        </authorList>
    </citation>
    <scope>NUCLEOTIDE SEQUENCE</scope>
    <source>
        <strain evidence="2">PC1</strain>
    </source>
</reference>
<accession>A0A146KI82</accession>